<evidence type="ECO:0008006" key="3">
    <source>
        <dbReference type="Google" id="ProtNLM"/>
    </source>
</evidence>
<accession>A0A1F5YSG6</accession>
<dbReference type="STRING" id="1798371.A2W14_00235"/>
<reference evidence="1 2" key="1">
    <citation type="journal article" date="2016" name="Nat. Commun.">
        <title>Thousands of microbial genomes shed light on interconnected biogeochemical processes in an aquifer system.</title>
        <authorList>
            <person name="Anantharaman K."/>
            <person name="Brown C.T."/>
            <person name="Hug L.A."/>
            <person name="Sharon I."/>
            <person name="Castelle C.J."/>
            <person name="Probst A.J."/>
            <person name="Thomas B.C."/>
            <person name="Singh A."/>
            <person name="Wilkins M.J."/>
            <person name="Karaoz U."/>
            <person name="Brodie E.L."/>
            <person name="Williams K.H."/>
            <person name="Hubbard S.S."/>
            <person name="Banfield J.F."/>
        </authorList>
    </citation>
    <scope>NUCLEOTIDE SEQUENCE [LARGE SCALE GENOMIC DNA]</scope>
</reference>
<name>A0A1F5YSG6_9BACT</name>
<sequence>MILALIKICWELLKIKKIIIISENNNIAGLSVFNRKNLLFLNDDVTRNLLLTRNIFLKDIVIEKKFPSQIMIKTVWRKPIASISTSGEQILIDDEGFPAFPNDNLSYQVPQIFLSKVIFGSRSPDWRLLKSADFIKELNQKDIIISRLTFNENTSEIVALIDDSVMVLIPYNFDPTSISASLQTIISRFRIEGKFITKIDFRFDKPVVVLKNE</sequence>
<organism evidence="1 2">
    <name type="scientific">Candidatus Gottesmanbacteria bacterium RBG_16_37_8</name>
    <dbReference type="NCBI Taxonomy" id="1798371"/>
    <lineage>
        <taxon>Bacteria</taxon>
        <taxon>Candidatus Gottesmaniibacteriota</taxon>
    </lineage>
</organism>
<comment type="caution">
    <text evidence="1">The sequence shown here is derived from an EMBL/GenBank/DDBJ whole genome shotgun (WGS) entry which is preliminary data.</text>
</comment>
<evidence type="ECO:0000313" key="1">
    <source>
        <dbReference type="EMBL" id="OGG02917.1"/>
    </source>
</evidence>
<dbReference type="AlphaFoldDB" id="A0A1F5YSG6"/>
<evidence type="ECO:0000313" key="2">
    <source>
        <dbReference type="Proteomes" id="UP000176665"/>
    </source>
</evidence>
<gene>
    <name evidence="1" type="ORF">A2W14_00235</name>
</gene>
<dbReference type="Proteomes" id="UP000176665">
    <property type="component" value="Unassembled WGS sequence"/>
</dbReference>
<protein>
    <recommendedName>
        <fullName evidence="3">POTRA domain-containing protein</fullName>
    </recommendedName>
</protein>
<dbReference type="EMBL" id="MFJA01000046">
    <property type="protein sequence ID" value="OGG02917.1"/>
    <property type="molecule type" value="Genomic_DNA"/>
</dbReference>
<proteinExistence type="predicted"/>